<evidence type="ECO:0000259" key="8">
    <source>
        <dbReference type="Pfam" id="PF00266"/>
    </source>
</evidence>
<dbReference type="InterPro" id="IPR000192">
    <property type="entry name" value="Aminotrans_V_dom"/>
</dbReference>
<dbReference type="Gene3D" id="3.40.640.10">
    <property type="entry name" value="Type I PLP-dependent aspartate aminotransferase-like (Major domain)"/>
    <property type="match status" value="1"/>
</dbReference>
<dbReference type="GO" id="GO:0004760">
    <property type="term" value="F:L-serine-pyruvate transaminase activity"/>
    <property type="evidence" value="ECO:0007669"/>
    <property type="project" value="TreeGrafter"/>
</dbReference>
<feature type="modified residue" description="N6-(pyridoxal phosphate)lysine" evidence="5">
    <location>
        <position position="198"/>
    </location>
</feature>
<evidence type="ECO:0000256" key="3">
    <source>
        <dbReference type="ARBA" id="ARBA00022898"/>
    </source>
</evidence>
<dbReference type="GO" id="GO:0019265">
    <property type="term" value="P:glycine biosynthetic process, by transamination of glyoxylate"/>
    <property type="evidence" value="ECO:0007669"/>
    <property type="project" value="TreeGrafter"/>
</dbReference>
<evidence type="ECO:0000256" key="6">
    <source>
        <dbReference type="RuleBase" id="RU004075"/>
    </source>
</evidence>
<evidence type="ECO:0000256" key="5">
    <source>
        <dbReference type="PIRSR" id="PIRSR000524-50"/>
    </source>
</evidence>
<accession>A0A1M4MXZ6</accession>
<dbReference type="Gene3D" id="3.90.1150.10">
    <property type="entry name" value="Aspartate Aminotransferase, domain 1"/>
    <property type="match status" value="1"/>
</dbReference>
<evidence type="ECO:0000256" key="1">
    <source>
        <dbReference type="ARBA" id="ARBA00001933"/>
    </source>
</evidence>
<evidence type="ECO:0000256" key="7">
    <source>
        <dbReference type="RuleBase" id="RU004504"/>
    </source>
</evidence>
<dbReference type="PIRSF" id="PIRSF000524">
    <property type="entry name" value="SPT"/>
    <property type="match status" value="1"/>
</dbReference>
<organism evidence="9 10">
    <name type="scientific">Donghicola eburneus</name>
    <dbReference type="NCBI Taxonomy" id="393278"/>
    <lineage>
        <taxon>Bacteria</taxon>
        <taxon>Pseudomonadati</taxon>
        <taxon>Pseudomonadota</taxon>
        <taxon>Alphaproteobacteria</taxon>
        <taxon>Rhodobacterales</taxon>
        <taxon>Roseobacteraceae</taxon>
        <taxon>Donghicola</taxon>
    </lineage>
</organism>
<dbReference type="InterPro" id="IPR015422">
    <property type="entry name" value="PyrdxlP-dep_Trfase_small"/>
</dbReference>
<feature type="binding site" evidence="4">
    <location>
        <position position="353"/>
    </location>
    <ligand>
        <name>substrate</name>
    </ligand>
</feature>
<dbReference type="SUPFAM" id="SSF53383">
    <property type="entry name" value="PLP-dependent transferases"/>
    <property type="match status" value="1"/>
</dbReference>
<dbReference type="EMBL" id="FMJB01000046">
    <property type="protein sequence ID" value="SCM67450.1"/>
    <property type="molecule type" value="Genomic_DNA"/>
</dbReference>
<feature type="domain" description="Aminotransferase class V" evidence="8">
    <location>
        <begin position="74"/>
        <end position="285"/>
    </location>
</feature>
<dbReference type="RefSeq" id="WP_072706081.1">
    <property type="nucleotide sequence ID" value="NZ_FMJB01000046.1"/>
</dbReference>
<keyword evidence="10" id="KW-1185">Reference proteome</keyword>
<dbReference type="PANTHER" id="PTHR21152">
    <property type="entry name" value="AMINOTRANSFERASE CLASS V"/>
    <property type="match status" value="1"/>
</dbReference>
<comment type="cofactor">
    <cofactor evidence="1 5 7">
        <name>pyridoxal 5'-phosphate</name>
        <dbReference type="ChEBI" id="CHEBI:597326"/>
    </cofactor>
</comment>
<dbReference type="InterPro" id="IPR024169">
    <property type="entry name" value="SP_NH2Trfase/AEP_transaminase"/>
</dbReference>
<evidence type="ECO:0000256" key="2">
    <source>
        <dbReference type="ARBA" id="ARBA00009236"/>
    </source>
</evidence>
<reference evidence="10" key="1">
    <citation type="submission" date="2016-09" db="EMBL/GenBank/DDBJ databases">
        <authorList>
            <person name="Wibberg D."/>
        </authorList>
    </citation>
    <scope>NUCLEOTIDE SEQUENCE [LARGE SCALE GENOMIC DNA]</scope>
</reference>
<dbReference type="PANTHER" id="PTHR21152:SF40">
    <property type="entry name" value="ALANINE--GLYOXYLATE AMINOTRANSFERASE"/>
    <property type="match status" value="1"/>
</dbReference>
<dbReference type="PROSITE" id="PS00595">
    <property type="entry name" value="AA_TRANSFER_CLASS_5"/>
    <property type="match status" value="1"/>
</dbReference>
<proteinExistence type="inferred from homology"/>
<dbReference type="InterPro" id="IPR015424">
    <property type="entry name" value="PyrdxlP-dep_Trfase"/>
</dbReference>
<dbReference type="InterPro" id="IPR020578">
    <property type="entry name" value="Aminotrans_V_PyrdxlP_BS"/>
</dbReference>
<dbReference type="Proteomes" id="UP000184085">
    <property type="component" value="Unassembled WGS sequence"/>
</dbReference>
<comment type="similarity">
    <text evidence="2 6">Belongs to the class-V pyridoxal-phosphate-dependent aminotransferase family.</text>
</comment>
<dbReference type="AlphaFoldDB" id="A0A1M4MXZ6"/>
<dbReference type="GO" id="GO:0008453">
    <property type="term" value="F:alanine-glyoxylate transaminase activity"/>
    <property type="evidence" value="ECO:0007669"/>
    <property type="project" value="TreeGrafter"/>
</dbReference>
<keyword evidence="3 5" id="KW-0663">Pyridoxal phosphate</keyword>
<protein>
    <submittedName>
        <fullName evidence="9">Serine-glyoxolate transaminase</fullName>
    </submittedName>
</protein>
<gene>
    <name evidence="9" type="primary">sgat</name>
    <name evidence="9" type="ORF">KARMA_1649</name>
</gene>
<sequence length="398" mass="42797">MSLANGRSHLAIPGPSIMPDRVLQAMHQPAPNIYEGALVELTAGLVPDLKWVAGTEHHVAMYISNGHGVWEAALANTVAPGEKVLVPSCGRFGHGWAEFATRMGIEVELIDFGKRAPMDLEVVGRALEADKDHKIKAVLATHVDTSSSVLNDIPALRKLIDDLGHPAMLWADCVASMGCDRFEMDAWGVDLAITASQKGLMTPPGMAFIFFSPKAQAAREGMKMVSPHWDWNARAFPQMFYEFFGGTAPTHHLFALREALNMMREEGLESIWKRHDVLARALWAAADVWGQDGPMELNIADPACRSRAVTSLRLESPNATALRDWVSANAGVTLGIGLGMVEMGDPAWHGFFRVGHMGHLNAHGMMGVIGVMEAGLQALQIPHTGGAVAAAAGVIAKG</sequence>
<evidence type="ECO:0000256" key="4">
    <source>
        <dbReference type="PIRSR" id="PIRSR000524-1"/>
    </source>
</evidence>
<evidence type="ECO:0000313" key="9">
    <source>
        <dbReference type="EMBL" id="SCM67450.1"/>
    </source>
</evidence>
<evidence type="ECO:0000313" key="10">
    <source>
        <dbReference type="Proteomes" id="UP000184085"/>
    </source>
</evidence>
<dbReference type="InterPro" id="IPR015421">
    <property type="entry name" value="PyrdxlP-dep_Trfase_major"/>
</dbReference>
<dbReference type="Pfam" id="PF00266">
    <property type="entry name" value="Aminotran_5"/>
    <property type="match status" value="1"/>
</dbReference>
<name>A0A1M4MXZ6_9RHOB</name>